<dbReference type="Pfam" id="PF13688">
    <property type="entry name" value="Reprolysin_5"/>
    <property type="match status" value="1"/>
</dbReference>
<dbReference type="PROSITE" id="PS50215">
    <property type="entry name" value="ADAM_MEPRO"/>
    <property type="match status" value="1"/>
</dbReference>
<evidence type="ECO:0000256" key="4">
    <source>
        <dbReference type="ARBA" id="ARBA00023049"/>
    </source>
</evidence>
<feature type="non-terminal residue" evidence="7">
    <location>
        <position position="500"/>
    </location>
</feature>
<evidence type="ECO:0000256" key="5">
    <source>
        <dbReference type="PROSITE-ProRule" id="PRU00276"/>
    </source>
</evidence>
<organism evidence="7">
    <name type="scientific">Amblyomma maculatum</name>
    <name type="common">Gulf Coast tick</name>
    <dbReference type="NCBI Taxonomy" id="34609"/>
    <lineage>
        <taxon>Eukaryota</taxon>
        <taxon>Metazoa</taxon>
        <taxon>Ecdysozoa</taxon>
        <taxon>Arthropoda</taxon>
        <taxon>Chelicerata</taxon>
        <taxon>Arachnida</taxon>
        <taxon>Acari</taxon>
        <taxon>Parasitiformes</taxon>
        <taxon>Ixodida</taxon>
        <taxon>Ixodoidea</taxon>
        <taxon>Ixodidae</taxon>
        <taxon>Amblyomminae</taxon>
        <taxon>Amblyomma</taxon>
    </lineage>
</organism>
<keyword evidence="4" id="KW-0482">Metalloprotease</keyword>
<dbReference type="EMBL" id="JO840595">
    <property type="protein sequence ID" value="AEO32212.1"/>
    <property type="molecule type" value="mRNA"/>
</dbReference>
<keyword evidence="5" id="KW-0479">Metal-binding</keyword>
<evidence type="ECO:0000259" key="6">
    <source>
        <dbReference type="PROSITE" id="PS50215"/>
    </source>
</evidence>
<feature type="binding site" evidence="5">
    <location>
        <position position="338"/>
    </location>
    <ligand>
        <name>Zn(2+)</name>
        <dbReference type="ChEBI" id="CHEBI:29105"/>
        <note>catalytic</note>
    </ligand>
</feature>
<dbReference type="PANTHER" id="PTHR11905:SF159">
    <property type="entry name" value="ADAM METALLOPROTEASE"/>
    <property type="match status" value="1"/>
</dbReference>
<dbReference type="GO" id="GO:0004222">
    <property type="term" value="F:metalloendopeptidase activity"/>
    <property type="evidence" value="ECO:0007669"/>
    <property type="project" value="InterPro"/>
</dbReference>
<comment type="caution">
    <text evidence="5">Lacks conserved residue(s) required for the propagation of feature annotation.</text>
</comment>
<feature type="domain" description="Peptidase M12B" evidence="6">
    <location>
        <begin position="184"/>
        <end position="401"/>
    </location>
</feature>
<dbReference type="Gene3D" id="3.40.1620.60">
    <property type="match status" value="1"/>
</dbReference>
<dbReference type="InterPro" id="IPR024079">
    <property type="entry name" value="MetalloPept_cat_dom_sf"/>
</dbReference>
<evidence type="ECO:0000256" key="3">
    <source>
        <dbReference type="ARBA" id="ARBA00022833"/>
    </source>
</evidence>
<dbReference type="AlphaFoldDB" id="G3MFE4"/>
<keyword evidence="3 5" id="KW-0862">Zinc</keyword>
<keyword evidence="2" id="KW-0378">Hydrolase</keyword>
<proteinExistence type="evidence at transcript level"/>
<evidence type="ECO:0000313" key="7">
    <source>
        <dbReference type="EMBL" id="AEO32212.1"/>
    </source>
</evidence>
<accession>G3MFE4</accession>
<feature type="binding site" evidence="5">
    <location>
        <position position="334"/>
    </location>
    <ligand>
        <name>Zn(2+)</name>
        <dbReference type="ChEBI" id="CHEBI:29105"/>
        <note>catalytic</note>
    </ligand>
</feature>
<evidence type="ECO:0000256" key="1">
    <source>
        <dbReference type="ARBA" id="ARBA00022670"/>
    </source>
</evidence>
<evidence type="ECO:0000256" key="2">
    <source>
        <dbReference type="ARBA" id="ARBA00022801"/>
    </source>
</evidence>
<sequence length="500" mass="57137">MRLQFFLCEIVNFYFMSSTFLFTSNSAKSLREKALVFPKLIQSRSERPNKVVRITEELTLNLEKSSVLDKEFLLRTYQGPLMKHTYLDGEILEENLYHDAGHFASIMISETDGLKVEGVLGPNLRIRPLLEQERTMEGDIPHLLYVYKDEGLSNEGQDLEAKKIHVNMSARQDQQPGPEIPEYIYPELLVMVDSTFRNQFSSEEYLLEYITITFNSINVRYTTVSQPKVKLRLRALEILTEEEEYFLYQVGDNAVAGVMTLQRLKDRVNQFTDKYAAYDAVYLFTGLDIVSWKGRGWDYSLQGVAYVGGACGYEKVGFGEDQAGTYRGVRIGAHEIAHLLGCPHDGSHYGQYSSAECPWSDGFIMSYLLKDSRSMKFSRCCDNMITLKVGSSDGKCLRELKTKRKIKKTLFSKKLPGDILSRDELCRRAFPHVPETYFMVGHNGDSQCHARCFIPARVSGTDTFRFIFLADHTPCNSSAGKYCINGDCVANKMKYEQYRP</sequence>
<dbReference type="PANTHER" id="PTHR11905">
    <property type="entry name" value="ADAM A DISINTEGRIN AND METALLOPROTEASE DOMAIN"/>
    <property type="match status" value="1"/>
</dbReference>
<dbReference type="SUPFAM" id="SSF55486">
    <property type="entry name" value="Metalloproteases ('zincins'), catalytic domain"/>
    <property type="match status" value="1"/>
</dbReference>
<feature type="active site" evidence="5">
    <location>
        <position position="335"/>
    </location>
</feature>
<dbReference type="Gene3D" id="3.40.390.10">
    <property type="entry name" value="Collagenase (Catalytic Domain)"/>
    <property type="match status" value="1"/>
</dbReference>
<dbReference type="InterPro" id="IPR001590">
    <property type="entry name" value="Peptidase_M12B"/>
</dbReference>
<dbReference type="GO" id="GO:0006509">
    <property type="term" value="P:membrane protein ectodomain proteolysis"/>
    <property type="evidence" value="ECO:0007669"/>
    <property type="project" value="TreeGrafter"/>
</dbReference>
<feature type="binding site" evidence="5">
    <location>
        <position position="344"/>
    </location>
    <ligand>
        <name>Zn(2+)</name>
        <dbReference type="ChEBI" id="CHEBI:29105"/>
        <note>catalytic</note>
    </ligand>
</feature>
<reference evidence="7" key="1">
    <citation type="journal article" date="2011" name="PLoS ONE">
        <title>A deep insight into the sialotranscriptome of the gulf coast tick, Amblyomma maculatum.</title>
        <authorList>
            <person name="Karim S."/>
            <person name="Singh P."/>
            <person name="Ribeiro J.M."/>
        </authorList>
    </citation>
    <scope>NUCLEOTIDE SEQUENCE</scope>
    <source>
        <tissue evidence="7">Salivary gland</tissue>
    </source>
</reference>
<name>G3MFE4_AMBMU</name>
<protein>
    <recommendedName>
        <fullName evidence="6">Peptidase M12B domain-containing protein</fullName>
    </recommendedName>
</protein>
<keyword evidence="1" id="KW-0645">Protease</keyword>
<dbReference type="GO" id="GO:0046872">
    <property type="term" value="F:metal ion binding"/>
    <property type="evidence" value="ECO:0007669"/>
    <property type="project" value="UniProtKB-KW"/>
</dbReference>